<protein>
    <recommendedName>
        <fullName evidence="3 7">Mannitol-1-phosphate 5-dehydrogenase</fullName>
        <ecNumber evidence="2 7">1.1.1.17</ecNumber>
    </recommendedName>
</protein>
<keyword evidence="5 7" id="KW-0520">NAD</keyword>
<evidence type="ECO:0000256" key="6">
    <source>
        <dbReference type="ARBA" id="ARBA00048615"/>
    </source>
</evidence>
<dbReference type="Pfam" id="PF01232">
    <property type="entry name" value="Mannitol_dh"/>
    <property type="match status" value="1"/>
</dbReference>
<evidence type="ECO:0000256" key="4">
    <source>
        <dbReference type="ARBA" id="ARBA00023002"/>
    </source>
</evidence>
<proteinExistence type="inferred from homology"/>
<dbReference type="PRINTS" id="PR00084">
    <property type="entry name" value="MTLDHDRGNASE"/>
</dbReference>
<dbReference type="NCBIfam" id="NF002653">
    <property type="entry name" value="PRK02318.2-6"/>
    <property type="match status" value="1"/>
</dbReference>
<feature type="domain" description="Mannitol dehydrogenase N-terminal" evidence="8">
    <location>
        <begin position="1"/>
        <end position="196"/>
    </location>
</feature>
<name>E6U8D0_ETHHY</name>
<dbReference type="InterPro" id="IPR008927">
    <property type="entry name" value="6-PGluconate_DH-like_C_sf"/>
</dbReference>
<dbReference type="InterPro" id="IPR013118">
    <property type="entry name" value="Mannitol_DH_C"/>
</dbReference>
<dbReference type="SUPFAM" id="SSF48179">
    <property type="entry name" value="6-phosphogluconate dehydrogenase C-terminal domain-like"/>
    <property type="match status" value="1"/>
</dbReference>
<dbReference type="SUPFAM" id="SSF51735">
    <property type="entry name" value="NAD(P)-binding Rossmann-fold domains"/>
    <property type="match status" value="1"/>
</dbReference>
<reference evidence="10 11" key="1">
    <citation type="submission" date="2010-12" db="EMBL/GenBank/DDBJ databases">
        <title>Complete sequence of Ethanoligenens harbinense YUAN-3.</title>
        <authorList>
            <person name="Lucas S."/>
            <person name="Copeland A."/>
            <person name="Lapidus A."/>
            <person name="Cheng J.-F."/>
            <person name="Bruce D."/>
            <person name="Goodwin L."/>
            <person name="Pitluck S."/>
            <person name="Chertkov O."/>
            <person name="Misra M."/>
            <person name="Detter J.C."/>
            <person name="Han C."/>
            <person name="Tapia R."/>
            <person name="Land M."/>
            <person name="Hauser L."/>
            <person name="Jeffries C."/>
            <person name="Kyrpides N."/>
            <person name="Ivanova N."/>
            <person name="Mikhailova N."/>
            <person name="Wang A."/>
            <person name="Mouttaki H."/>
            <person name="He Z."/>
            <person name="Zhou J."/>
            <person name="Hemme C.L."/>
            <person name="Woyke T."/>
        </authorList>
    </citation>
    <scope>NUCLEOTIDE SEQUENCE [LARGE SCALE GENOMIC DNA]</scope>
    <source>
        <strain evidence="11">DSM 18485 / JCM 12961 / CGMCC 1.5033 / YUAN-3</strain>
    </source>
</reference>
<dbReference type="KEGG" id="eha:Ethha_2757"/>
<dbReference type="InterPro" id="IPR000669">
    <property type="entry name" value="Mannitol_DH"/>
</dbReference>
<feature type="domain" description="Mannitol dehydrogenase C-terminal" evidence="9">
    <location>
        <begin position="204"/>
        <end position="381"/>
    </location>
</feature>
<feature type="binding site" evidence="7">
    <location>
        <begin position="3"/>
        <end position="14"/>
    </location>
    <ligand>
        <name>NAD(+)</name>
        <dbReference type="ChEBI" id="CHEBI:57540"/>
    </ligand>
</feature>
<dbReference type="InterPro" id="IPR013131">
    <property type="entry name" value="Mannitol_DH_N"/>
</dbReference>
<dbReference type="Gene3D" id="1.10.1040.10">
    <property type="entry name" value="N-(1-d-carboxylethyl)-l-norvaline Dehydrogenase, domain 2"/>
    <property type="match status" value="1"/>
</dbReference>
<keyword evidence="11" id="KW-1185">Reference proteome</keyword>
<evidence type="ECO:0000259" key="8">
    <source>
        <dbReference type="Pfam" id="PF01232"/>
    </source>
</evidence>
<dbReference type="HAMAP" id="MF_00196">
    <property type="entry name" value="Mannitol_dehydrog"/>
    <property type="match status" value="1"/>
</dbReference>
<dbReference type="HOGENOM" id="CLU_036089_2_0_9"/>
<evidence type="ECO:0000259" key="9">
    <source>
        <dbReference type="Pfam" id="PF08125"/>
    </source>
</evidence>
<evidence type="ECO:0000256" key="2">
    <source>
        <dbReference type="ARBA" id="ARBA00012939"/>
    </source>
</evidence>
<dbReference type="eggNOG" id="COG0246">
    <property type="taxonomic scope" value="Bacteria"/>
</dbReference>
<dbReference type="GO" id="GO:0008926">
    <property type="term" value="F:mannitol-1-phosphate 5-dehydrogenase activity"/>
    <property type="evidence" value="ECO:0007669"/>
    <property type="project" value="UniProtKB-UniRule"/>
</dbReference>
<evidence type="ECO:0000313" key="11">
    <source>
        <dbReference type="Proteomes" id="UP000001551"/>
    </source>
</evidence>
<evidence type="ECO:0000313" key="10">
    <source>
        <dbReference type="EMBL" id="ADU28249.1"/>
    </source>
</evidence>
<dbReference type="InterPro" id="IPR013328">
    <property type="entry name" value="6PGD_dom2"/>
</dbReference>
<dbReference type="PANTHER" id="PTHR30524">
    <property type="entry name" value="MANNITOL-1-PHOSPHATE 5-DEHYDROGENASE"/>
    <property type="match status" value="1"/>
</dbReference>
<dbReference type="EC" id="1.1.1.17" evidence="2 7"/>
<comment type="similarity">
    <text evidence="1 7">Belongs to the mannitol dehydrogenase family.</text>
</comment>
<dbReference type="GO" id="GO:0005829">
    <property type="term" value="C:cytosol"/>
    <property type="evidence" value="ECO:0007669"/>
    <property type="project" value="TreeGrafter"/>
</dbReference>
<evidence type="ECO:0000256" key="3">
    <source>
        <dbReference type="ARBA" id="ARBA00016219"/>
    </source>
</evidence>
<comment type="catalytic activity">
    <reaction evidence="6 7">
        <text>D-mannitol 1-phosphate + NAD(+) = beta-D-fructose 6-phosphate + NADH + H(+)</text>
        <dbReference type="Rhea" id="RHEA:19661"/>
        <dbReference type="ChEBI" id="CHEBI:15378"/>
        <dbReference type="ChEBI" id="CHEBI:57540"/>
        <dbReference type="ChEBI" id="CHEBI:57634"/>
        <dbReference type="ChEBI" id="CHEBI:57945"/>
        <dbReference type="ChEBI" id="CHEBI:61381"/>
        <dbReference type="EC" id="1.1.1.17"/>
    </reaction>
</comment>
<dbReference type="Pfam" id="PF08125">
    <property type="entry name" value="Mannitol_dh_C"/>
    <property type="match status" value="1"/>
</dbReference>
<evidence type="ECO:0000256" key="7">
    <source>
        <dbReference type="HAMAP-Rule" id="MF_00196"/>
    </source>
</evidence>
<dbReference type="InterPro" id="IPR023027">
    <property type="entry name" value="Mannitol_DH_CS"/>
</dbReference>
<keyword evidence="4 7" id="KW-0560">Oxidoreductase</keyword>
<evidence type="ECO:0000256" key="1">
    <source>
        <dbReference type="ARBA" id="ARBA00006541"/>
    </source>
</evidence>
<dbReference type="PANTHER" id="PTHR30524:SF0">
    <property type="entry name" value="ALTRONATE OXIDOREDUCTASE-RELATED"/>
    <property type="match status" value="1"/>
</dbReference>
<dbReference type="InterPro" id="IPR036291">
    <property type="entry name" value="NAD(P)-bd_dom_sf"/>
</dbReference>
<gene>
    <name evidence="7" type="primary">mtlD</name>
    <name evidence="10" type="ordered locus">Ethha_2757</name>
</gene>
<dbReference type="PROSITE" id="PS00974">
    <property type="entry name" value="MANNITOL_DHGENASE"/>
    <property type="match status" value="1"/>
</dbReference>
<dbReference type="RefSeq" id="WP_013486592.1">
    <property type="nucleotide sequence ID" value="NC_014828.1"/>
</dbReference>
<dbReference type="Proteomes" id="UP000001551">
    <property type="component" value="Chromosome"/>
</dbReference>
<dbReference type="EMBL" id="CP002400">
    <property type="protein sequence ID" value="ADU28249.1"/>
    <property type="molecule type" value="Genomic_DNA"/>
</dbReference>
<dbReference type="Gene3D" id="3.40.50.720">
    <property type="entry name" value="NAD(P)-binding Rossmann-like Domain"/>
    <property type="match status" value="1"/>
</dbReference>
<dbReference type="AlphaFoldDB" id="E6U8D0"/>
<evidence type="ECO:0000256" key="5">
    <source>
        <dbReference type="ARBA" id="ARBA00023027"/>
    </source>
</evidence>
<sequence>MKALHFGAGNIGRGFIGYLLSKSGYTVTFVDISQPLADQINQFKQYQVITLSTSSAKETIPNVRAIHLRAAEELEDAVVQTDLITLSIGANNLKSTGKLLYPLLKARQQKNPEAPLDIIACENALFATDILKQSILDGADADFHAYLEKTVGFPNSAVDRIVPNVTLAKDSPIDVAVEDFFEWDVEAGKVKHNPDIHGVSYVEHLEPYLERKLFLLNGAHAAIAYIGFLKGYRYVHEAIHDEFIRKTVCAYHQEALEALHQKHHMDKPALEAYAQKLLRRFENHYLQDELYRVGRDPVRKLSNNDRLVSPLKLCNDLHLPYDAIACAIAAGFAFDYEGDPKAMDIQMDILDGGIKYAIRRITGLNESSEMVRNIVENYKKLLHLKRSCLVAVHALAAV</sequence>
<accession>E6U8D0</accession>
<dbReference type="STRING" id="663278.Ethha_2757"/>
<organism evidence="10 11">
    <name type="scientific">Ethanoligenens harbinense (strain DSM 18485 / JCM 12961 / CGMCC 1.5033 / YUAN-3)</name>
    <dbReference type="NCBI Taxonomy" id="663278"/>
    <lineage>
        <taxon>Bacteria</taxon>
        <taxon>Bacillati</taxon>
        <taxon>Bacillota</taxon>
        <taxon>Clostridia</taxon>
        <taxon>Eubacteriales</taxon>
        <taxon>Oscillospiraceae</taxon>
        <taxon>Ethanoligenens</taxon>
    </lineage>
</organism>
<dbReference type="InterPro" id="IPR023028">
    <property type="entry name" value="Mannitol_1_phos_5_DH"/>
</dbReference>
<dbReference type="GO" id="GO:0019592">
    <property type="term" value="P:mannitol catabolic process"/>
    <property type="evidence" value="ECO:0007669"/>
    <property type="project" value="TreeGrafter"/>
</dbReference>